<evidence type="ECO:0008006" key="5">
    <source>
        <dbReference type="Google" id="ProtNLM"/>
    </source>
</evidence>
<accession>A0A9P0F3Q2</accession>
<feature type="region of interest" description="Disordered" evidence="2">
    <location>
        <begin position="186"/>
        <end position="251"/>
    </location>
</feature>
<keyword evidence="1" id="KW-0469">Meiosis</keyword>
<dbReference type="GO" id="GO:0019789">
    <property type="term" value="F:SUMO transferase activity"/>
    <property type="evidence" value="ECO:0007669"/>
    <property type="project" value="InterPro"/>
</dbReference>
<gene>
    <name evidence="3" type="ORF">BEMITA_LOCUS9409</name>
</gene>
<name>A0A9P0F3Q2_BEMTA</name>
<sequence length="274" mass="31361">MNVIHCNKCGIFPEAKKSTKFFITNCGHLLCERCKGSDTCCICRNQCNKLLISEEMPSHVKDMLFEDLMDQMDHVYKILQFRTDHYKKRLALASEMFLKYEKLKESYLKLTDDNKKVKTAYAKLMSEYKKRDAECKELKQAAQSHKKAPALKHALDSGAQSRAQPFFNNPKLSVVTPRKCNPLFKTPTSLSPFRTMNRERHPNYRNPAQYSGSSVGSAVRTPASDFNTPSSSVLSRFNERESNNTARSPFVTPEVPIQDLKLGSWHGLRPKKPF</sequence>
<evidence type="ECO:0000313" key="3">
    <source>
        <dbReference type="EMBL" id="CAH0390707.1"/>
    </source>
</evidence>
<organism evidence="3 4">
    <name type="scientific">Bemisia tabaci</name>
    <name type="common">Sweetpotato whitefly</name>
    <name type="synonym">Aleurodes tabaci</name>
    <dbReference type="NCBI Taxonomy" id="7038"/>
    <lineage>
        <taxon>Eukaryota</taxon>
        <taxon>Metazoa</taxon>
        <taxon>Ecdysozoa</taxon>
        <taxon>Arthropoda</taxon>
        <taxon>Hexapoda</taxon>
        <taxon>Insecta</taxon>
        <taxon>Pterygota</taxon>
        <taxon>Neoptera</taxon>
        <taxon>Paraneoptera</taxon>
        <taxon>Hemiptera</taxon>
        <taxon>Sternorrhyncha</taxon>
        <taxon>Aleyrodoidea</taxon>
        <taxon>Aleyrodidae</taxon>
        <taxon>Aleyrodinae</taxon>
        <taxon>Bemisia</taxon>
    </lineage>
</organism>
<dbReference type="Proteomes" id="UP001152759">
    <property type="component" value="Chromosome 5"/>
</dbReference>
<protein>
    <recommendedName>
        <fullName evidence="5">RING-type domain-containing protein</fullName>
    </recommendedName>
</protein>
<proteinExistence type="predicted"/>
<dbReference type="AlphaFoldDB" id="A0A9P0F3Q2"/>
<feature type="compositionally biased region" description="Polar residues" evidence="2">
    <location>
        <begin position="206"/>
        <end position="216"/>
    </location>
</feature>
<evidence type="ECO:0000313" key="4">
    <source>
        <dbReference type="Proteomes" id="UP001152759"/>
    </source>
</evidence>
<dbReference type="GO" id="GO:0007131">
    <property type="term" value="P:reciprocal meiotic recombination"/>
    <property type="evidence" value="ECO:0007669"/>
    <property type="project" value="InterPro"/>
</dbReference>
<dbReference type="InterPro" id="IPR042123">
    <property type="entry name" value="Zip3/RNF212-like"/>
</dbReference>
<feature type="compositionally biased region" description="Polar residues" evidence="2">
    <location>
        <begin position="224"/>
        <end position="235"/>
    </location>
</feature>
<dbReference type="PANTHER" id="PTHR22663">
    <property type="entry name" value="RING FINGER PROTEIN NARYA-RELATED"/>
    <property type="match status" value="1"/>
</dbReference>
<dbReference type="GO" id="GO:0000795">
    <property type="term" value="C:synaptonemal complex"/>
    <property type="evidence" value="ECO:0007669"/>
    <property type="project" value="InterPro"/>
</dbReference>
<dbReference type="EMBL" id="OU963866">
    <property type="protein sequence ID" value="CAH0390707.1"/>
    <property type="molecule type" value="Genomic_DNA"/>
</dbReference>
<dbReference type="GO" id="GO:0007129">
    <property type="term" value="P:homologous chromosome pairing at meiosis"/>
    <property type="evidence" value="ECO:0007669"/>
    <property type="project" value="TreeGrafter"/>
</dbReference>
<evidence type="ECO:0000256" key="1">
    <source>
        <dbReference type="ARBA" id="ARBA00023254"/>
    </source>
</evidence>
<dbReference type="GO" id="GO:0016925">
    <property type="term" value="P:protein sumoylation"/>
    <property type="evidence" value="ECO:0007669"/>
    <property type="project" value="TreeGrafter"/>
</dbReference>
<evidence type="ECO:0000256" key="2">
    <source>
        <dbReference type="SAM" id="MobiDB-lite"/>
    </source>
</evidence>
<keyword evidence="4" id="KW-1185">Reference proteome</keyword>
<dbReference type="PANTHER" id="PTHR22663:SF17">
    <property type="entry name" value="RING FINGER PROTEIN NARYA-RELATED"/>
    <property type="match status" value="1"/>
</dbReference>
<reference evidence="3" key="1">
    <citation type="submission" date="2021-12" db="EMBL/GenBank/DDBJ databases">
        <authorList>
            <person name="King R."/>
        </authorList>
    </citation>
    <scope>NUCLEOTIDE SEQUENCE</scope>
</reference>